<evidence type="ECO:0000256" key="2">
    <source>
        <dbReference type="ARBA" id="ARBA00023295"/>
    </source>
</evidence>
<dbReference type="EMBL" id="QVOQ01000055">
    <property type="protein sequence ID" value="MCX7579900.1"/>
    <property type="molecule type" value="Genomic_DNA"/>
</dbReference>
<feature type="non-terminal residue" evidence="4">
    <location>
        <position position="1"/>
    </location>
</feature>
<dbReference type="Proteomes" id="UP001080333">
    <property type="component" value="Unassembled WGS sequence"/>
</dbReference>
<dbReference type="Gene3D" id="3.90.400.10">
    <property type="entry name" value="Oligo-1,6-glucosidase, Domain 2"/>
    <property type="match status" value="1"/>
</dbReference>
<dbReference type="PANTHER" id="PTHR10357">
    <property type="entry name" value="ALPHA-AMYLASE FAMILY MEMBER"/>
    <property type="match status" value="1"/>
</dbReference>
<dbReference type="SUPFAM" id="SSF51445">
    <property type="entry name" value="(Trans)glycosidases"/>
    <property type="match status" value="1"/>
</dbReference>
<evidence type="ECO:0000259" key="3">
    <source>
        <dbReference type="Pfam" id="PF00128"/>
    </source>
</evidence>
<comment type="caution">
    <text evidence="4">The sequence shown here is derived from an EMBL/GenBank/DDBJ whole genome shotgun (WGS) entry which is preliminary data.</text>
</comment>
<evidence type="ECO:0000256" key="1">
    <source>
        <dbReference type="ARBA" id="ARBA00022801"/>
    </source>
</evidence>
<evidence type="ECO:0000313" key="4">
    <source>
        <dbReference type="EMBL" id="MCX7579900.1"/>
    </source>
</evidence>
<dbReference type="PANTHER" id="PTHR10357:SF210">
    <property type="entry name" value="MALTODEXTRIN GLUCOSIDASE"/>
    <property type="match status" value="1"/>
</dbReference>
<dbReference type="GO" id="GO:0016798">
    <property type="term" value="F:hydrolase activity, acting on glycosyl bonds"/>
    <property type="evidence" value="ECO:0007669"/>
    <property type="project" value="UniProtKB-KW"/>
</dbReference>
<protein>
    <submittedName>
        <fullName evidence="4">Alpha-glycosidase</fullName>
    </submittedName>
</protein>
<evidence type="ECO:0000313" key="5">
    <source>
        <dbReference type="Proteomes" id="UP001080333"/>
    </source>
</evidence>
<feature type="non-terminal residue" evidence="4">
    <location>
        <position position="124"/>
    </location>
</feature>
<dbReference type="RefSeq" id="WP_267287482.1">
    <property type="nucleotide sequence ID" value="NZ_QVOQ01000055.1"/>
</dbReference>
<gene>
    <name evidence="4" type="ORF">D0502_11070</name>
</gene>
<dbReference type="AlphaFoldDB" id="A0A9X3EJA8"/>
<sequence>GINGLYLTPIFKAPTNHKYDTQDYFEIDPHFGSKEDFKLLVEKAHAAGIRVMLDAVFNHIGDQSPQWQDVIANGRQSKYADWFHIHDFPVRYTPTDNFEYTADANYDTFAFTPHMPKLNTANPE</sequence>
<keyword evidence="1" id="KW-0378">Hydrolase</keyword>
<dbReference type="Pfam" id="PF00128">
    <property type="entry name" value="Alpha-amylase"/>
    <property type="match status" value="1"/>
</dbReference>
<dbReference type="GO" id="GO:0005975">
    <property type="term" value="P:carbohydrate metabolic process"/>
    <property type="evidence" value="ECO:0007669"/>
    <property type="project" value="InterPro"/>
</dbReference>
<accession>A0A9X3EJA8</accession>
<name>A0A9X3EJA8_9LACO</name>
<dbReference type="InterPro" id="IPR017853">
    <property type="entry name" value="GH"/>
</dbReference>
<organism evidence="4 5">
    <name type="scientific">Leuconostoc falkenbergense</name>
    <dbReference type="NCBI Taxonomy" id="2766470"/>
    <lineage>
        <taxon>Bacteria</taxon>
        <taxon>Bacillati</taxon>
        <taxon>Bacillota</taxon>
        <taxon>Bacilli</taxon>
        <taxon>Lactobacillales</taxon>
        <taxon>Lactobacillaceae</taxon>
        <taxon>Leuconostoc</taxon>
    </lineage>
</organism>
<reference evidence="4" key="1">
    <citation type="submission" date="2018-08" db="EMBL/GenBank/DDBJ databases">
        <title>Draft genome sequences of Leuconostoc spp. and Weissella spp. with biocontrol potential.</title>
        <authorList>
            <person name="Lo R."/>
            <person name="Ho V.T.T."/>
            <person name="Turner M.S."/>
        </authorList>
    </citation>
    <scope>NUCLEOTIDE SEQUENCE</scope>
    <source>
        <strain evidence="4">156</strain>
    </source>
</reference>
<dbReference type="InterPro" id="IPR045857">
    <property type="entry name" value="O16G_dom_2"/>
</dbReference>
<proteinExistence type="predicted"/>
<dbReference type="InterPro" id="IPR006047">
    <property type="entry name" value="GH13_cat_dom"/>
</dbReference>
<dbReference type="Gene3D" id="3.20.20.80">
    <property type="entry name" value="Glycosidases"/>
    <property type="match status" value="1"/>
</dbReference>
<keyword evidence="2" id="KW-0326">Glycosidase</keyword>
<feature type="domain" description="Glycosyl hydrolase family 13 catalytic" evidence="3">
    <location>
        <begin position="1"/>
        <end position="124"/>
    </location>
</feature>